<evidence type="ECO:0000313" key="3">
    <source>
        <dbReference type="Proteomes" id="UP000635983"/>
    </source>
</evidence>
<comment type="caution">
    <text evidence="2">The sequence shown here is derived from an EMBL/GenBank/DDBJ whole genome shotgun (WGS) entry which is preliminary data.</text>
</comment>
<accession>A0A917V0S0</accession>
<keyword evidence="3" id="KW-1185">Reference proteome</keyword>
<dbReference type="AlphaFoldDB" id="A0A917V0S0"/>
<dbReference type="RefSeq" id="WP_188985120.1">
    <property type="nucleotide sequence ID" value="NZ_BMPO01000009.1"/>
</dbReference>
<gene>
    <name evidence="2" type="ORF">GCM10009304_35590</name>
</gene>
<keyword evidence="1" id="KW-0472">Membrane</keyword>
<name>A0A917V0S0_9PSED</name>
<dbReference type="EMBL" id="BMPO01000009">
    <property type="protein sequence ID" value="GGK06373.1"/>
    <property type="molecule type" value="Genomic_DNA"/>
</dbReference>
<keyword evidence="1" id="KW-1133">Transmembrane helix</keyword>
<proteinExistence type="predicted"/>
<organism evidence="2 3">
    <name type="scientific">Pseudomonas matsuisoli</name>
    <dbReference type="NCBI Taxonomy" id="1515666"/>
    <lineage>
        <taxon>Bacteria</taxon>
        <taxon>Pseudomonadati</taxon>
        <taxon>Pseudomonadota</taxon>
        <taxon>Gammaproteobacteria</taxon>
        <taxon>Pseudomonadales</taxon>
        <taxon>Pseudomonadaceae</taxon>
        <taxon>Pseudomonas</taxon>
    </lineage>
</organism>
<keyword evidence="1" id="KW-0812">Transmembrane</keyword>
<sequence length="135" mass="15747">MPNQTQNTVSFRTATIALLPFLIFIAGTLLYRSVSEAVETREYWAAFERLETYHYSNKYGGNTVYFVRLKGSDVLVLPKNDLPTIKRLKRLRPGAALRIKQEVSERTHFFREPSRYYVAKAIYANNKIFDESEMQ</sequence>
<protein>
    <submittedName>
        <fullName evidence="2">Uncharacterized protein</fullName>
    </submittedName>
</protein>
<reference evidence="2" key="1">
    <citation type="journal article" date="2014" name="Int. J. Syst. Evol. Microbiol.">
        <title>Complete genome sequence of Corynebacterium casei LMG S-19264T (=DSM 44701T), isolated from a smear-ripened cheese.</title>
        <authorList>
            <consortium name="US DOE Joint Genome Institute (JGI-PGF)"/>
            <person name="Walter F."/>
            <person name="Albersmeier A."/>
            <person name="Kalinowski J."/>
            <person name="Ruckert C."/>
        </authorList>
    </citation>
    <scope>NUCLEOTIDE SEQUENCE</scope>
    <source>
        <strain evidence="2">JCM 30078</strain>
    </source>
</reference>
<feature type="transmembrane region" description="Helical" evidence="1">
    <location>
        <begin position="12"/>
        <end position="31"/>
    </location>
</feature>
<reference evidence="2" key="2">
    <citation type="submission" date="2020-09" db="EMBL/GenBank/DDBJ databases">
        <authorList>
            <person name="Sun Q."/>
            <person name="Ohkuma M."/>
        </authorList>
    </citation>
    <scope>NUCLEOTIDE SEQUENCE</scope>
    <source>
        <strain evidence="2">JCM 30078</strain>
    </source>
</reference>
<evidence type="ECO:0000313" key="2">
    <source>
        <dbReference type="EMBL" id="GGK06373.1"/>
    </source>
</evidence>
<dbReference type="Proteomes" id="UP000635983">
    <property type="component" value="Unassembled WGS sequence"/>
</dbReference>
<evidence type="ECO:0000256" key="1">
    <source>
        <dbReference type="SAM" id="Phobius"/>
    </source>
</evidence>